<keyword evidence="2 6" id="KW-0489">Methyltransferase</keyword>
<dbReference type="PANTHER" id="PTHR13370">
    <property type="entry name" value="RNA METHYLASE-RELATED"/>
    <property type="match status" value="1"/>
</dbReference>
<dbReference type="KEGG" id="theu:HPC62_20785"/>
<keyword evidence="3 6" id="KW-0808">Transferase</keyword>
<evidence type="ECO:0000259" key="5">
    <source>
        <dbReference type="Pfam" id="PF01555"/>
    </source>
</evidence>
<dbReference type="REBASE" id="402378">
    <property type="entry name" value="M.Tsp183ORF20785P"/>
</dbReference>
<dbReference type="GO" id="GO:0008170">
    <property type="term" value="F:N-methyltransferase activity"/>
    <property type="evidence" value="ECO:0007669"/>
    <property type="project" value="InterPro"/>
</dbReference>
<dbReference type="EC" id="2.1.1.-" evidence="4"/>
<dbReference type="InterPro" id="IPR002052">
    <property type="entry name" value="DNA_methylase_N6_adenine_CS"/>
</dbReference>
<dbReference type="Gene3D" id="3.40.50.150">
    <property type="entry name" value="Vaccinia Virus protein VP39"/>
    <property type="match status" value="1"/>
</dbReference>
<dbReference type="PROSITE" id="PS00092">
    <property type="entry name" value="N6_MTASE"/>
    <property type="match status" value="1"/>
</dbReference>
<dbReference type="AlphaFoldDB" id="A0A6M8BIM6"/>
<evidence type="ECO:0000313" key="7">
    <source>
        <dbReference type="Proteomes" id="UP000505210"/>
    </source>
</evidence>
<dbReference type="GO" id="GO:0005737">
    <property type="term" value="C:cytoplasm"/>
    <property type="evidence" value="ECO:0007669"/>
    <property type="project" value="TreeGrafter"/>
</dbReference>
<dbReference type="SUPFAM" id="SSF53335">
    <property type="entry name" value="S-adenosyl-L-methionine-dependent methyltransferases"/>
    <property type="match status" value="1"/>
</dbReference>
<keyword evidence="7" id="KW-1185">Reference proteome</keyword>
<evidence type="ECO:0000256" key="3">
    <source>
        <dbReference type="ARBA" id="ARBA00022679"/>
    </source>
</evidence>
<accession>A0A6M8BIM6</accession>
<comment type="similarity">
    <text evidence="1 4">Belongs to the N(4)/N(6)-methyltransferase family.</text>
</comment>
<evidence type="ECO:0000256" key="1">
    <source>
        <dbReference type="ARBA" id="ARBA00006594"/>
    </source>
</evidence>
<dbReference type="Pfam" id="PF01555">
    <property type="entry name" value="N6_N4_Mtase"/>
    <property type="match status" value="1"/>
</dbReference>
<dbReference type="PANTHER" id="PTHR13370:SF24">
    <property type="entry name" value="TYPE III RESTRICTION-MODIFICATION ENZYME STYLTI MOD SUBUNIT"/>
    <property type="match status" value="1"/>
</dbReference>
<dbReference type="GO" id="GO:0003677">
    <property type="term" value="F:DNA binding"/>
    <property type="evidence" value="ECO:0007669"/>
    <property type="project" value="InterPro"/>
</dbReference>
<evidence type="ECO:0000313" key="6">
    <source>
        <dbReference type="EMBL" id="QKD84286.1"/>
    </source>
</evidence>
<feature type="domain" description="DNA methylase N-4/N-6" evidence="5">
    <location>
        <begin position="47"/>
        <end position="274"/>
    </location>
</feature>
<dbReference type="InterPro" id="IPR002941">
    <property type="entry name" value="DNA_methylase_N4/N6"/>
</dbReference>
<dbReference type="InterPro" id="IPR029063">
    <property type="entry name" value="SAM-dependent_MTases_sf"/>
</dbReference>
<dbReference type="InterPro" id="IPR001091">
    <property type="entry name" value="RM_Methyltransferase"/>
</dbReference>
<dbReference type="PRINTS" id="PR00508">
    <property type="entry name" value="S21N4MTFRASE"/>
</dbReference>
<dbReference type="Proteomes" id="UP000505210">
    <property type="component" value="Chromosome"/>
</dbReference>
<evidence type="ECO:0000256" key="4">
    <source>
        <dbReference type="RuleBase" id="RU362026"/>
    </source>
</evidence>
<evidence type="ECO:0000256" key="2">
    <source>
        <dbReference type="ARBA" id="ARBA00022603"/>
    </source>
</evidence>
<name>A0A6M8BIM6_9CYAN</name>
<dbReference type="RefSeq" id="WP_172358331.1">
    <property type="nucleotide sequence ID" value="NZ_CP053661.1"/>
</dbReference>
<proteinExistence type="inferred from homology"/>
<dbReference type="GO" id="GO:0032259">
    <property type="term" value="P:methylation"/>
    <property type="evidence" value="ECO:0007669"/>
    <property type="project" value="UniProtKB-KW"/>
</dbReference>
<dbReference type="EMBL" id="CP053661">
    <property type="protein sequence ID" value="QKD84286.1"/>
    <property type="molecule type" value="Genomic_DNA"/>
</dbReference>
<protein>
    <recommendedName>
        <fullName evidence="4">Methyltransferase</fullName>
        <ecNumber evidence="4">2.1.1.-</ecNumber>
    </recommendedName>
</protein>
<reference evidence="6 7" key="1">
    <citation type="submission" date="2020-05" db="EMBL/GenBank/DDBJ databases">
        <title>Complete genome sequence of of a novel Thermoleptolyngbya strain isolated from hot springs of Ganzi, Sichuan China.</title>
        <authorList>
            <person name="Tang J."/>
            <person name="Daroch M."/>
            <person name="Li L."/>
            <person name="Waleron K."/>
            <person name="Waleron M."/>
            <person name="Waleron M."/>
        </authorList>
    </citation>
    <scope>NUCLEOTIDE SEQUENCE [LARGE SCALE GENOMIC DNA]</scope>
    <source>
        <strain evidence="6 7">PKUAC-SCTA183</strain>
    </source>
</reference>
<organism evidence="6 7">
    <name type="scientific">Thermoleptolyngbya sichuanensis A183</name>
    <dbReference type="NCBI Taxonomy" id="2737172"/>
    <lineage>
        <taxon>Bacteria</taxon>
        <taxon>Bacillati</taxon>
        <taxon>Cyanobacteriota</taxon>
        <taxon>Cyanophyceae</taxon>
        <taxon>Oculatellales</taxon>
        <taxon>Oculatellaceae</taxon>
        <taxon>Thermoleptolyngbya</taxon>
        <taxon>Thermoleptolyngbya sichuanensis</taxon>
    </lineage>
</organism>
<gene>
    <name evidence="6" type="ORF">HPC62_20785</name>
</gene>
<sequence length="306" mass="34504">MPHPHSPAPTAISSPPQPFSLQYTHAHGQIYQGNSVVWLTSLAAESIDLVFADPPYNVKKADWDNFASQEDYIAWSLEWIAQAARVLKPTGSLYICGFSEILADLKHPASRYFAGCRWLVWHYKNKANLGRDWGRSHESIIHFRKSSRFRLNLDDIRIPYGAHTLKYPAHPQADSSAYGRKVDQTGKSRAWLPHPSGAKPKDVIELPTTCNGMGETTPHPTQKPEELLRKLVLAASSPGDIVLDPFSGSGTTLVAAEQLDRRWLGCDLNAEYNQWAIRRLEAVDCRSPQIWIERDRKTAERRASIR</sequence>